<reference evidence="2 3" key="1">
    <citation type="submission" date="2019-02" db="EMBL/GenBank/DDBJ databases">
        <title>Deep-cultivation of Planctomycetes and their phenomic and genomic characterization uncovers novel biology.</title>
        <authorList>
            <person name="Wiegand S."/>
            <person name="Jogler M."/>
            <person name="Boedeker C."/>
            <person name="Pinto D."/>
            <person name="Vollmers J."/>
            <person name="Rivas-Marin E."/>
            <person name="Kohn T."/>
            <person name="Peeters S.H."/>
            <person name="Heuer A."/>
            <person name="Rast P."/>
            <person name="Oberbeckmann S."/>
            <person name="Bunk B."/>
            <person name="Jeske O."/>
            <person name="Meyerdierks A."/>
            <person name="Storesund J.E."/>
            <person name="Kallscheuer N."/>
            <person name="Luecker S."/>
            <person name="Lage O.M."/>
            <person name="Pohl T."/>
            <person name="Merkel B.J."/>
            <person name="Hornburger P."/>
            <person name="Mueller R.-W."/>
            <person name="Bruemmer F."/>
            <person name="Labrenz M."/>
            <person name="Spormann A.M."/>
            <person name="Op Den Camp H."/>
            <person name="Overmann J."/>
            <person name="Amann R."/>
            <person name="Jetten M.S.M."/>
            <person name="Mascher T."/>
            <person name="Medema M.H."/>
            <person name="Devos D.P."/>
            <person name="Kaster A.-K."/>
            <person name="Ovreas L."/>
            <person name="Rohde M."/>
            <person name="Galperin M.Y."/>
            <person name="Jogler C."/>
        </authorList>
    </citation>
    <scope>NUCLEOTIDE SEQUENCE [LARGE SCALE GENOMIC DNA]</scope>
    <source>
        <strain evidence="2 3">Poly41</strain>
    </source>
</reference>
<accession>A0A5C6DWG6</accession>
<proteinExistence type="predicted"/>
<keyword evidence="1" id="KW-0472">Membrane</keyword>
<keyword evidence="1" id="KW-0812">Transmembrane</keyword>
<dbReference type="OrthoDB" id="9926050at2"/>
<comment type="caution">
    <text evidence="2">The sequence shown here is derived from an EMBL/GenBank/DDBJ whole genome shotgun (WGS) entry which is preliminary data.</text>
</comment>
<evidence type="ECO:0000313" key="2">
    <source>
        <dbReference type="EMBL" id="TWU40574.1"/>
    </source>
</evidence>
<protein>
    <recommendedName>
        <fullName evidence="4">Lipoprotein</fullName>
    </recommendedName>
</protein>
<evidence type="ECO:0000313" key="3">
    <source>
        <dbReference type="Proteomes" id="UP000319143"/>
    </source>
</evidence>
<dbReference type="RefSeq" id="WP_146525165.1">
    <property type="nucleotide sequence ID" value="NZ_SJPV01000002.1"/>
</dbReference>
<dbReference type="EMBL" id="SJPV01000002">
    <property type="protein sequence ID" value="TWU40574.1"/>
    <property type="molecule type" value="Genomic_DNA"/>
</dbReference>
<sequence>MGNRSIIGIAFVATVSSGCMIVGLDDKFTLAERFSKESPIESCVLVAEPIIEHDVSRLYFPFVRIDNRRLPHDLVVNLYKQTGLQVGPDFETVVFESIKMVYPDGRRKVLLAADQPHSQRTFPVAEAKQLLTEETQVRFAGAVDQADSFVLTCLGTAVSQSGPGIPFETRLRYRYDGKNWDWMTLSQEFGSCGGI</sequence>
<dbReference type="Proteomes" id="UP000319143">
    <property type="component" value="Unassembled WGS sequence"/>
</dbReference>
<organism evidence="2 3">
    <name type="scientific">Novipirellula artificiosorum</name>
    <dbReference type="NCBI Taxonomy" id="2528016"/>
    <lineage>
        <taxon>Bacteria</taxon>
        <taxon>Pseudomonadati</taxon>
        <taxon>Planctomycetota</taxon>
        <taxon>Planctomycetia</taxon>
        <taxon>Pirellulales</taxon>
        <taxon>Pirellulaceae</taxon>
        <taxon>Novipirellula</taxon>
    </lineage>
</organism>
<gene>
    <name evidence="2" type="ORF">Poly41_14070</name>
</gene>
<keyword evidence="1" id="KW-1133">Transmembrane helix</keyword>
<evidence type="ECO:0008006" key="4">
    <source>
        <dbReference type="Google" id="ProtNLM"/>
    </source>
</evidence>
<evidence type="ECO:0000256" key="1">
    <source>
        <dbReference type="SAM" id="Phobius"/>
    </source>
</evidence>
<dbReference type="AlphaFoldDB" id="A0A5C6DWG6"/>
<dbReference type="PROSITE" id="PS51257">
    <property type="entry name" value="PROKAR_LIPOPROTEIN"/>
    <property type="match status" value="1"/>
</dbReference>
<feature type="transmembrane region" description="Helical" evidence="1">
    <location>
        <begin position="6"/>
        <end position="24"/>
    </location>
</feature>
<name>A0A5C6DWG6_9BACT</name>
<keyword evidence="3" id="KW-1185">Reference proteome</keyword>